<dbReference type="InterPro" id="IPR004435">
    <property type="entry name" value="MobB_dom"/>
</dbReference>
<dbReference type="PANTHER" id="PTHR40072:SF1">
    <property type="entry name" value="MOLYBDOPTERIN-GUANINE DINUCLEOTIDE BIOSYNTHESIS ADAPTER PROTEIN"/>
    <property type="match status" value="1"/>
</dbReference>
<dbReference type="Gene3D" id="2.20.25.120">
    <property type="match status" value="1"/>
</dbReference>
<dbReference type="RefSeq" id="WP_306737684.1">
    <property type="nucleotide sequence ID" value="NZ_JANHAX010000009.1"/>
</dbReference>
<dbReference type="Gene3D" id="3.40.50.300">
    <property type="entry name" value="P-loop containing nucleotide triphosphate hydrolases"/>
    <property type="match status" value="2"/>
</dbReference>
<dbReference type="SUPFAM" id="SSF52540">
    <property type="entry name" value="P-loop containing nucleoside triphosphate hydrolases"/>
    <property type="match status" value="1"/>
</dbReference>
<dbReference type="Proteomes" id="UP001226762">
    <property type="component" value="Unassembled WGS sequence"/>
</dbReference>
<dbReference type="AlphaFoldDB" id="A0AAE4B6S6"/>
<feature type="domain" description="Molybdopterin-guanine dinucleotide biosynthesis protein B (MobB)" evidence="1">
    <location>
        <begin position="3"/>
        <end position="135"/>
    </location>
</feature>
<dbReference type="NCBIfam" id="TIGR00176">
    <property type="entry name" value="mobB"/>
    <property type="match status" value="1"/>
</dbReference>
<accession>A0AAE4B6S6</accession>
<evidence type="ECO:0000259" key="1">
    <source>
        <dbReference type="Pfam" id="PF03205"/>
    </source>
</evidence>
<dbReference type="CDD" id="cd03116">
    <property type="entry name" value="MobB"/>
    <property type="match status" value="1"/>
</dbReference>
<gene>
    <name evidence="2" type="primary">mobB</name>
    <name evidence="2" type="ORF">NO357_20930</name>
</gene>
<evidence type="ECO:0000313" key="2">
    <source>
        <dbReference type="EMBL" id="MDQ2092377.1"/>
    </source>
</evidence>
<dbReference type="GO" id="GO:0005525">
    <property type="term" value="F:GTP binding"/>
    <property type="evidence" value="ECO:0007669"/>
    <property type="project" value="InterPro"/>
</dbReference>
<name>A0AAE4B6S6_9RHOB</name>
<protein>
    <submittedName>
        <fullName evidence="2">Molybdopterin-guanine dinucleotide biosynthesis protein B</fullName>
    </submittedName>
</protein>
<proteinExistence type="predicted"/>
<reference evidence="2" key="2">
    <citation type="submission" date="2023-02" db="EMBL/GenBank/DDBJ databases">
        <title>'Rhodoalgimonas zhirmunskyi' gen. nov., isolated from a red alga.</title>
        <authorList>
            <person name="Nedashkovskaya O.I."/>
            <person name="Otstavnykh N.Y."/>
            <person name="Bystritskaya E.P."/>
            <person name="Balabanova L.A."/>
            <person name="Isaeva M.P."/>
        </authorList>
    </citation>
    <scope>NUCLEOTIDE SEQUENCE</scope>
    <source>
        <strain evidence="2">KCTC 52189</strain>
    </source>
</reference>
<dbReference type="Pfam" id="PF03205">
    <property type="entry name" value="MobB"/>
    <property type="match status" value="1"/>
</dbReference>
<reference evidence="2" key="1">
    <citation type="submission" date="2022-07" db="EMBL/GenBank/DDBJ databases">
        <authorList>
            <person name="Otstavnykh N."/>
            <person name="Isaeva M."/>
            <person name="Bystritskaya E."/>
        </authorList>
    </citation>
    <scope>NUCLEOTIDE SEQUENCE</scope>
    <source>
        <strain evidence="2">KCTC 52189</strain>
    </source>
</reference>
<comment type="caution">
    <text evidence="2">The sequence shown here is derived from an EMBL/GenBank/DDBJ whole genome shotgun (WGS) entry which is preliminary data.</text>
</comment>
<dbReference type="EMBL" id="JANHAX010000009">
    <property type="protein sequence ID" value="MDQ2092377.1"/>
    <property type="molecule type" value="Genomic_DNA"/>
</dbReference>
<dbReference type="PANTHER" id="PTHR40072">
    <property type="entry name" value="MOLYBDOPTERIN-GUANINE DINUCLEOTIDE BIOSYNTHESIS ADAPTER PROTEIN-RELATED"/>
    <property type="match status" value="1"/>
</dbReference>
<dbReference type="GO" id="GO:0006777">
    <property type="term" value="P:Mo-molybdopterin cofactor biosynthetic process"/>
    <property type="evidence" value="ECO:0007669"/>
    <property type="project" value="InterPro"/>
</dbReference>
<organism evidence="2 3">
    <name type="scientific">Marimonas arenosa</name>
    <dbReference type="NCBI Taxonomy" id="1795305"/>
    <lineage>
        <taxon>Bacteria</taxon>
        <taxon>Pseudomonadati</taxon>
        <taxon>Pseudomonadota</taxon>
        <taxon>Alphaproteobacteria</taxon>
        <taxon>Rhodobacterales</taxon>
        <taxon>Paracoccaceae</taxon>
        <taxon>Marimonas</taxon>
    </lineage>
</organism>
<keyword evidence="3" id="KW-1185">Reference proteome</keyword>
<evidence type="ECO:0000313" key="3">
    <source>
        <dbReference type="Proteomes" id="UP001226762"/>
    </source>
</evidence>
<dbReference type="InterPro" id="IPR027417">
    <property type="entry name" value="P-loop_NTPase"/>
</dbReference>
<dbReference type="InterPro" id="IPR052539">
    <property type="entry name" value="MGD_biosynthesis_adapter"/>
</dbReference>
<sequence>MKIFGVVGWKNSGKTGLMERLVADLTARGLKVSTIKHAHHAFDVDQPGRDSHRHRVAGAGQVLLASRMRWALMTELGDAPEPPLSELLGKLDPCDLVLIEGYKRDGHAKLEAHRAETGQPLIAPDDPTVRAVASDAPLSLDRPVFDLDDTRGIADFILAELGL</sequence>